<reference evidence="12" key="2">
    <citation type="submission" date="2015-06" db="UniProtKB">
        <authorList>
            <consortium name="EnsemblMetazoa"/>
        </authorList>
    </citation>
    <scope>IDENTIFICATION</scope>
</reference>
<evidence type="ECO:0000256" key="3">
    <source>
        <dbReference type="ARBA" id="ARBA00012462"/>
    </source>
</evidence>
<dbReference type="InterPro" id="IPR050131">
    <property type="entry name" value="Peptidase_S8_subtilisin-like"/>
</dbReference>
<keyword evidence="4" id="KW-0031">Aminopeptidase</keyword>
<dbReference type="GO" id="GO:0008240">
    <property type="term" value="F:tripeptidyl-peptidase activity"/>
    <property type="evidence" value="ECO:0007669"/>
    <property type="project" value="UniProtKB-EC"/>
</dbReference>
<dbReference type="HOGENOM" id="CLU_003084_1_0_1"/>
<evidence type="ECO:0000313" key="13">
    <source>
        <dbReference type="Proteomes" id="UP000015104"/>
    </source>
</evidence>
<sequence length="1287" mass="142647">MSSANSVDPFPSISLLPKKETTALSFINKYPNADGKQVVIAIFDTGVDPGAAGLQVTSDGKPKIIDIISATGDHDVDTSTVVTCDEGSNIITGLTGRKLKIPSSWTNPTGKWHIGFKSGYELYAKNACSRIKAEYQRNNWNSAFSDAKTISLRELQEFEAKEKEKKKATVPKDTESTAASQIKTGNEIQLSSDGDKTFENQLLKEDLQGKVDVLNSLEENYSDLGPTYDCVVFHDGTMWRACVDVTQTGDLEKCTVLGTYKDTLEYATLTDRDQHNYSVNIYDDGNLLEINCISGDHGTHVAAIAAANFPEEPEKNGVAPGAQLISINIGNSRLGGGMETSASIIRACLRAIEAKVDVINMSFGEPIQWAGGRCFEFLNEVVEKHGIIFVVADGNDGPNFSTSSASSMPDSLISIGAYVSPEMMEAEYSTREKIPGRILTFSSKDPNIEGGNSISVCAPGAAIASVSRATLAKCELFNGTSMAAPNATGCIALLLSGMKQKNLPYSPFSVRRSIENTAYKPPTYDPFSMNNGLIQIDPAFDHCAKFADSIERDVRFSVTCNGGKQGIYLRESTDTIRQSVHIVSIQPFFLNHDDYDNKIKGDFEMKLFFTCDAPWVQIPGYLLVTNCKRNITVKVDPSGLSYGSHITHLKAFDSTNPEKGFVFKLPITVIKPMTVDPTSMQSQWNQLELKPGVPNFTHFTPPTGSSVVTVKVKNIGTIATGTCIASVRQLIPQGWGKNLNSDFSLLPGAEASLKFPIWDHKTVDVAITKWWSSFGDALISYSIEFSGCKLNSSDVTMFASSNYHKIEIFGSSPNDRIQPKIALNHVVSPLKPSEEIISPLSSRDVMPGGRQIHQLLLTYNFNLPKAAETTCIFPLLDTLLYEDEYHSHLWQVFNANKQFMMGGGPFPSRTIYKFDRYSKKLEKGDYVVKLQIRSENVNLLKKINKAPIHLVTKLPSSASLDIYPSYKELLLEGKQFASQSIGEKQQLNAFIRSFAADKIPKNLPSISGSYLCGAISLEKDEGKKKTQDYPFYYVLDSEAPKKAVKETVEEKPVEEQYRDALVDFKANWIAKFHGSGYEHILSDTDNLKPDKKQALIIAQIQALDASKDENKQYSKIIELADEIIASHNIDDFYGGLLLAKNKNKTSGDEPGKKDETLKNLEKQKEWLCEALAQKGMAILQIIRSEASSGSSATQKYTIQDLDKIVQDLKKMDELNNTKWHKFVYQHALEKHQFGRALKAVMKQQENKPSRELDDQLIDCFDRLGWKFAVAHYKRSQIVAYPPSYRLF</sequence>
<comment type="catalytic activity">
    <reaction evidence="1">
        <text>Release of an N-terminal tripeptide from a polypeptide.</text>
        <dbReference type="EC" id="3.4.14.10"/>
    </reaction>
</comment>
<dbReference type="InterPro" id="IPR000209">
    <property type="entry name" value="Peptidase_S8/S53_dom"/>
</dbReference>
<keyword evidence="6 8" id="KW-0378">Hydrolase</keyword>
<feature type="active site" description="Charge relay system" evidence="8">
    <location>
        <position position="297"/>
    </location>
</feature>
<dbReference type="PANTHER" id="PTHR43806">
    <property type="entry name" value="PEPTIDASE S8"/>
    <property type="match status" value="1"/>
</dbReference>
<comment type="similarity">
    <text evidence="2 8">Belongs to the peptidase S8 family.</text>
</comment>
<dbReference type="STRING" id="32264.T1JS64"/>
<gene>
    <name evidence="12" type="primary">107366136</name>
</gene>
<evidence type="ECO:0000259" key="11">
    <source>
        <dbReference type="Pfam" id="PF21223"/>
    </source>
</evidence>
<evidence type="ECO:0000259" key="9">
    <source>
        <dbReference type="Pfam" id="PF00082"/>
    </source>
</evidence>
<feature type="active site" description="Charge relay system" evidence="8">
    <location>
        <position position="44"/>
    </location>
</feature>
<dbReference type="InterPro" id="IPR046940">
    <property type="entry name" value="TPPII_Ig-like_sf"/>
</dbReference>
<protein>
    <recommendedName>
        <fullName evidence="3">tripeptidyl-peptidase II</fullName>
        <ecNumber evidence="3">3.4.14.10</ecNumber>
    </recommendedName>
</protein>
<dbReference type="EMBL" id="CAEY01000458">
    <property type="status" value="NOT_ANNOTATED_CDS"/>
    <property type="molecule type" value="Genomic_DNA"/>
</dbReference>
<dbReference type="Proteomes" id="UP000015104">
    <property type="component" value="Unassembled WGS sequence"/>
</dbReference>
<evidence type="ECO:0000256" key="2">
    <source>
        <dbReference type="ARBA" id="ARBA00011073"/>
    </source>
</evidence>
<accession>T1JS64</accession>
<dbReference type="Pfam" id="PF00082">
    <property type="entry name" value="Peptidase_S8"/>
    <property type="match status" value="1"/>
</dbReference>
<dbReference type="InterPro" id="IPR048383">
    <property type="entry name" value="TPPII_Ig-like-1"/>
</dbReference>
<dbReference type="InterPro" id="IPR036852">
    <property type="entry name" value="Peptidase_S8/S53_dom_sf"/>
</dbReference>
<evidence type="ECO:0000313" key="12">
    <source>
        <dbReference type="EnsemblMetazoa" id="tetur01g09400.1"/>
    </source>
</evidence>
<dbReference type="InterPro" id="IPR046939">
    <property type="entry name" value="TPPII_C_sf"/>
</dbReference>
<dbReference type="GO" id="GO:0004252">
    <property type="term" value="F:serine-type endopeptidase activity"/>
    <property type="evidence" value="ECO:0007669"/>
    <property type="project" value="UniProtKB-UniRule"/>
</dbReference>
<evidence type="ECO:0000256" key="4">
    <source>
        <dbReference type="ARBA" id="ARBA00022438"/>
    </source>
</evidence>
<evidence type="ECO:0000256" key="8">
    <source>
        <dbReference type="PROSITE-ProRule" id="PRU01240"/>
    </source>
</evidence>
<dbReference type="GO" id="GO:0005829">
    <property type="term" value="C:cytosol"/>
    <property type="evidence" value="ECO:0007669"/>
    <property type="project" value="TreeGrafter"/>
</dbReference>
<dbReference type="Pfam" id="PF12580">
    <property type="entry name" value="TPPII"/>
    <property type="match status" value="1"/>
</dbReference>
<dbReference type="Gene3D" id="3.40.50.200">
    <property type="entry name" value="Peptidase S8/S53 domain"/>
    <property type="match status" value="1"/>
</dbReference>
<feature type="active site" description="Charge relay system" evidence="8">
    <location>
        <position position="481"/>
    </location>
</feature>
<keyword evidence="13" id="KW-1185">Reference proteome</keyword>
<dbReference type="Pfam" id="PF21223">
    <property type="entry name" value="TPPII_Ig-like-1"/>
    <property type="match status" value="1"/>
</dbReference>
<dbReference type="Gene3D" id="2.20.25.690">
    <property type="match status" value="1"/>
</dbReference>
<dbReference type="eggNOG" id="KOG1114">
    <property type="taxonomic scope" value="Eukaryota"/>
</dbReference>
<evidence type="ECO:0000259" key="10">
    <source>
        <dbReference type="Pfam" id="PF12580"/>
    </source>
</evidence>
<dbReference type="Gene3D" id="2.60.40.3170">
    <property type="match status" value="1"/>
</dbReference>
<dbReference type="Gene3D" id="1.25.40.710">
    <property type="match status" value="1"/>
</dbReference>
<dbReference type="InterPro" id="IPR015500">
    <property type="entry name" value="Peptidase_S8_subtilisin-rel"/>
</dbReference>
<evidence type="ECO:0000256" key="7">
    <source>
        <dbReference type="ARBA" id="ARBA00022825"/>
    </source>
</evidence>
<dbReference type="PROSITE" id="PS51892">
    <property type="entry name" value="SUBTILASE"/>
    <property type="match status" value="1"/>
</dbReference>
<dbReference type="OrthoDB" id="6424942at2759"/>
<keyword evidence="5 8" id="KW-0645">Protease</keyword>
<dbReference type="PANTHER" id="PTHR43806:SF14">
    <property type="entry name" value="TRIPEPTIDYL-PEPTIDASE 2"/>
    <property type="match status" value="1"/>
</dbReference>
<dbReference type="GO" id="GO:0006508">
    <property type="term" value="P:proteolysis"/>
    <property type="evidence" value="ECO:0007669"/>
    <property type="project" value="UniProtKB-KW"/>
</dbReference>
<dbReference type="PRINTS" id="PR00723">
    <property type="entry name" value="SUBTILISIN"/>
</dbReference>
<name>T1JS64_TETUR</name>
<feature type="domain" description="Peptidase S8/S53" evidence="9">
    <location>
        <begin position="35"/>
        <end position="518"/>
    </location>
</feature>
<dbReference type="KEGG" id="tut:107366136"/>
<dbReference type="SUPFAM" id="SSF52743">
    <property type="entry name" value="Subtilisin-like"/>
    <property type="match status" value="1"/>
</dbReference>
<dbReference type="EnsemblMetazoa" id="tetur01g09400.1">
    <property type="protein sequence ID" value="tetur01g09400.1"/>
    <property type="gene ID" value="tetur01g09400"/>
</dbReference>
<keyword evidence="7 8" id="KW-0720">Serine protease</keyword>
<feature type="domain" description="Tripeptidyl peptidase II second Ig-like" evidence="10">
    <location>
        <begin position="815"/>
        <end position="1003"/>
    </location>
</feature>
<dbReference type="PROSITE" id="PS00138">
    <property type="entry name" value="SUBTILASE_SER"/>
    <property type="match status" value="1"/>
</dbReference>
<evidence type="ECO:0000256" key="5">
    <source>
        <dbReference type="ARBA" id="ARBA00022670"/>
    </source>
</evidence>
<dbReference type="OMA" id="SLRDFQC"/>
<dbReference type="EC" id="3.4.14.10" evidence="3"/>
<dbReference type="InterPro" id="IPR023828">
    <property type="entry name" value="Peptidase_S8_Ser-AS"/>
</dbReference>
<organism evidence="12 13">
    <name type="scientific">Tetranychus urticae</name>
    <name type="common">Two-spotted spider mite</name>
    <dbReference type="NCBI Taxonomy" id="32264"/>
    <lineage>
        <taxon>Eukaryota</taxon>
        <taxon>Metazoa</taxon>
        <taxon>Ecdysozoa</taxon>
        <taxon>Arthropoda</taxon>
        <taxon>Chelicerata</taxon>
        <taxon>Arachnida</taxon>
        <taxon>Acari</taxon>
        <taxon>Acariformes</taxon>
        <taxon>Trombidiformes</taxon>
        <taxon>Prostigmata</taxon>
        <taxon>Eleutherengona</taxon>
        <taxon>Raphignathae</taxon>
        <taxon>Tetranychoidea</taxon>
        <taxon>Tetranychidae</taxon>
        <taxon>Tetranychus</taxon>
    </lineage>
</organism>
<feature type="domain" description="Tripeptidyl-peptidase II first Ig-like" evidence="11">
    <location>
        <begin position="554"/>
        <end position="670"/>
    </location>
</feature>
<proteinExistence type="inferred from homology"/>
<reference evidence="13" key="1">
    <citation type="submission" date="2011-08" db="EMBL/GenBank/DDBJ databases">
        <authorList>
            <person name="Rombauts S."/>
        </authorList>
    </citation>
    <scope>NUCLEOTIDE SEQUENCE</scope>
    <source>
        <strain evidence="13">London</strain>
    </source>
</reference>
<dbReference type="GO" id="GO:0004177">
    <property type="term" value="F:aminopeptidase activity"/>
    <property type="evidence" value="ECO:0007669"/>
    <property type="project" value="UniProtKB-KW"/>
</dbReference>
<evidence type="ECO:0000256" key="6">
    <source>
        <dbReference type="ARBA" id="ARBA00022801"/>
    </source>
</evidence>
<evidence type="ECO:0000256" key="1">
    <source>
        <dbReference type="ARBA" id="ARBA00001910"/>
    </source>
</evidence>
<dbReference type="InterPro" id="IPR022229">
    <property type="entry name" value="TPPII_Ig-like-2"/>
</dbReference>